<feature type="compositionally biased region" description="Polar residues" evidence="10">
    <location>
        <begin position="622"/>
        <end position="631"/>
    </location>
</feature>
<feature type="compositionally biased region" description="Polar residues" evidence="10">
    <location>
        <begin position="229"/>
        <end position="244"/>
    </location>
</feature>
<dbReference type="Pfam" id="PF00069">
    <property type="entry name" value="Pkinase"/>
    <property type="match status" value="1"/>
</dbReference>
<evidence type="ECO:0000256" key="5">
    <source>
        <dbReference type="ARBA" id="ARBA00022777"/>
    </source>
</evidence>
<evidence type="ECO:0000256" key="7">
    <source>
        <dbReference type="ARBA" id="ARBA00047899"/>
    </source>
</evidence>
<keyword evidence="5" id="KW-0418">Kinase</keyword>
<dbReference type="FunFam" id="1.10.510.10:FF:000595">
    <property type="entry name" value="Protein kinase, putative (AFU_orthologue AFUA_5G11840)"/>
    <property type="match status" value="1"/>
</dbReference>
<dbReference type="SMART" id="SM00220">
    <property type="entry name" value="S_TKc"/>
    <property type="match status" value="1"/>
</dbReference>
<dbReference type="OrthoDB" id="6513151at2759"/>
<feature type="binding site" evidence="9">
    <location>
        <position position="417"/>
    </location>
    <ligand>
        <name>ATP</name>
        <dbReference type="ChEBI" id="CHEBI:30616"/>
    </ligand>
</feature>
<gene>
    <name evidence="12" type="ORF">BJF96_g10249</name>
    <name evidence="13" type="ORF">VDGE_00526</name>
</gene>
<feature type="compositionally biased region" description="Polar residues" evidence="10">
    <location>
        <begin position="122"/>
        <end position="132"/>
    </location>
</feature>
<dbReference type="InterPro" id="IPR008271">
    <property type="entry name" value="Ser/Thr_kinase_AS"/>
</dbReference>
<dbReference type="GO" id="GO:0005524">
    <property type="term" value="F:ATP binding"/>
    <property type="evidence" value="ECO:0007669"/>
    <property type="project" value="UniProtKB-UniRule"/>
</dbReference>
<dbReference type="GO" id="GO:0000122">
    <property type="term" value="P:negative regulation of transcription by RNA polymerase II"/>
    <property type="evidence" value="ECO:0007669"/>
    <property type="project" value="EnsemblFungi"/>
</dbReference>
<feature type="compositionally biased region" description="Polar residues" evidence="10">
    <location>
        <begin position="354"/>
        <end position="373"/>
    </location>
</feature>
<dbReference type="PROSITE" id="PS00108">
    <property type="entry name" value="PROTEIN_KINASE_ST"/>
    <property type="match status" value="1"/>
</dbReference>
<dbReference type="EC" id="2.7.11.1" evidence="1"/>
<keyword evidence="6 9" id="KW-0067">ATP-binding</keyword>
<feature type="compositionally biased region" description="Polar residues" evidence="10">
    <location>
        <begin position="289"/>
        <end position="300"/>
    </location>
</feature>
<dbReference type="InterPro" id="IPR000719">
    <property type="entry name" value="Prot_kinase_dom"/>
</dbReference>
<reference evidence="13 15" key="2">
    <citation type="submission" date="2018-12" db="EMBL/GenBank/DDBJ databases">
        <title>Genome of Verticillium dahliae isolate Getta Getta.</title>
        <authorList>
            <person name="Gardiner D.M."/>
        </authorList>
    </citation>
    <scope>NUCLEOTIDE SEQUENCE [LARGE SCALE GENOMIC DNA]</scope>
    <source>
        <strain evidence="13 15">Getta Getta</strain>
    </source>
</reference>
<dbReference type="GO" id="GO:0004674">
    <property type="term" value="F:protein serine/threonine kinase activity"/>
    <property type="evidence" value="ECO:0007669"/>
    <property type="project" value="UniProtKB-KW"/>
</dbReference>
<dbReference type="GO" id="GO:0006808">
    <property type="term" value="P:regulation of nitrogen utilization"/>
    <property type="evidence" value="ECO:0007669"/>
    <property type="project" value="EnsemblFungi"/>
</dbReference>
<evidence type="ECO:0000259" key="11">
    <source>
        <dbReference type="PROSITE" id="PS50011"/>
    </source>
</evidence>
<feature type="compositionally biased region" description="Polar residues" evidence="10">
    <location>
        <begin position="13"/>
        <end position="28"/>
    </location>
</feature>
<dbReference type="InterPro" id="IPR017441">
    <property type="entry name" value="Protein_kinase_ATP_BS"/>
</dbReference>
<dbReference type="PROSITE" id="PS00107">
    <property type="entry name" value="PROTEIN_KINASE_ATP"/>
    <property type="match status" value="1"/>
</dbReference>
<dbReference type="SUPFAM" id="SSF56112">
    <property type="entry name" value="Protein kinase-like (PK-like)"/>
    <property type="match status" value="1"/>
</dbReference>
<dbReference type="GO" id="GO:0005829">
    <property type="term" value="C:cytosol"/>
    <property type="evidence" value="ECO:0007669"/>
    <property type="project" value="TreeGrafter"/>
</dbReference>
<feature type="compositionally biased region" description="Basic and acidic residues" evidence="10">
    <location>
        <begin position="29"/>
        <end position="38"/>
    </location>
</feature>
<comment type="catalytic activity">
    <reaction evidence="7">
        <text>L-threonyl-[protein] + ATP = O-phospho-L-threonyl-[protein] + ADP + H(+)</text>
        <dbReference type="Rhea" id="RHEA:46608"/>
        <dbReference type="Rhea" id="RHEA-COMP:11060"/>
        <dbReference type="Rhea" id="RHEA-COMP:11605"/>
        <dbReference type="ChEBI" id="CHEBI:15378"/>
        <dbReference type="ChEBI" id="CHEBI:30013"/>
        <dbReference type="ChEBI" id="CHEBI:30616"/>
        <dbReference type="ChEBI" id="CHEBI:61977"/>
        <dbReference type="ChEBI" id="CHEBI:456216"/>
        <dbReference type="EC" id="2.7.11.1"/>
    </reaction>
</comment>
<evidence type="ECO:0000256" key="4">
    <source>
        <dbReference type="ARBA" id="ARBA00022741"/>
    </source>
</evidence>
<reference evidence="12 14" key="1">
    <citation type="submission" date="2017-12" db="EMBL/GenBank/DDBJ databases">
        <title>Comparative genomics yields insights into virulence evolution of Verticillium dahliae.</title>
        <authorList>
            <person name="Fan R."/>
            <person name="Armitage A.D."/>
            <person name="Cascant-Lopez E."/>
            <person name="Sobczyk M."/>
            <person name="Cockerton H.M."/>
            <person name="Harrison R.J."/>
        </authorList>
    </citation>
    <scope>NUCLEOTIDE SEQUENCE [LARGE SCALE GENOMIC DNA]</scope>
    <source>
        <strain evidence="12 14">12008</strain>
    </source>
</reference>
<evidence type="ECO:0000313" key="12">
    <source>
        <dbReference type="EMBL" id="PNH26434.1"/>
    </source>
</evidence>
<evidence type="ECO:0000256" key="10">
    <source>
        <dbReference type="SAM" id="MobiDB-lite"/>
    </source>
</evidence>
<feature type="compositionally biased region" description="Polar residues" evidence="10">
    <location>
        <begin position="142"/>
        <end position="153"/>
    </location>
</feature>
<dbReference type="Proteomes" id="UP000288725">
    <property type="component" value="Chromosome 2"/>
</dbReference>
<keyword evidence="3" id="KW-0808">Transferase</keyword>
<accession>A0A2J8FH47</accession>
<feature type="region of interest" description="Disordered" evidence="10">
    <location>
        <begin position="106"/>
        <end position="330"/>
    </location>
</feature>
<dbReference type="PANTHER" id="PTHR24343">
    <property type="entry name" value="SERINE/THREONINE KINASE"/>
    <property type="match status" value="1"/>
</dbReference>
<dbReference type="PROSITE" id="PS50011">
    <property type="entry name" value="PROTEIN_KINASE_DOM"/>
    <property type="match status" value="1"/>
</dbReference>
<dbReference type="Gene3D" id="1.10.510.10">
    <property type="entry name" value="Transferase(Phosphotransferase) domain 1"/>
    <property type="match status" value="2"/>
</dbReference>
<feature type="region of interest" description="Disordered" evidence="10">
    <location>
        <begin position="344"/>
        <end position="382"/>
    </location>
</feature>
<dbReference type="AlphaFoldDB" id="A0A2J8FH47"/>
<feature type="compositionally biased region" description="Basic residues" evidence="10">
    <location>
        <begin position="645"/>
        <end position="659"/>
    </location>
</feature>
<dbReference type="PANTHER" id="PTHR24343:SF137">
    <property type="entry name" value="SERINE_THREONINE-PROTEIN KINASE HRK1"/>
    <property type="match status" value="1"/>
</dbReference>
<dbReference type="EMBL" id="MPSH01000066">
    <property type="protein sequence ID" value="PNH26434.1"/>
    <property type="molecule type" value="Genomic_DNA"/>
</dbReference>
<organism evidence="13 15">
    <name type="scientific">Verticillium dahliae</name>
    <name type="common">Verticillium wilt</name>
    <dbReference type="NCBI Taxonomy" id="27337"/>
    <lineage>
        <taxon>Eukaryota</taxon>
        <taxon>Fungi</taxon>
        <taxon>Dikarya</taxon>
        <taxon>Ascomycota</taxon>
        <taxon>Pezizomycotina</taxon>
        <taxon>Sordariomycetes</taxon>
        <taxon>Hypocreomycetidae</taxon>
        <taxon>Glomerellales</taxon>
        <taxon>Plectosphaerellaceae</taxon>
        <taxon>Verticillium</taxon>
    </lineage>
</organism>
<evidence type="ECO:0000256" key="1">
    <source>
        <dbReference type="ARBA" id="ARBA00012513"/>
    </source>
</evidence>
<evidence type="ECO:0000256" key="9">
    <source>
        <dbReference type="PROSITE-ProRule" id="PRU10141"/>
    </source>
</evidence>
<feature type="domain" description="Protein kinase" evidence="11">
    <location>
        <begin position="388"/>
        <end position="741"/>
    </location>
</feature>
<dbReference type="Proteomes" id="UP000236305">
    <property type="component" value="Unassembled WGS sequence"/>
</dbReference>
<dbReference type="InterPro" id="IPR011009">
    <property type="entry name" value="Kinase-like_dom_sf"/>
</dbReference>
<evidence type="ECO:0000256" key="6">
    <source>
        <dbReference type="ARBA" id="ARBA00022840"/>
    </source>
</evidence>
<feature type="compositionally biased region" description="Polar residues" evidence="10">
    <location>
        <begin position="163"/>
        <end position="185"/>
    </location>
</feature>
<feature type="region of interest" description="Disordered" evidence="10">
    <location>
        <begin position="612"/>
        <end position="698"/>
    </location>
</feature>
<feature type="compositionally biased region" description="Low complexity" evidence="10">
    <location>
        <begin position="665"/>
        <end position="676"/>
    </location>
</feature>
<evidence type="ECO:0000313" key="15">
    <source>
        <dbReference type="Proteomes" id="UP000288725"/>
    </source>
</evidence>
<protein>
    <recommendedName>
        <fullName evidence="1">non-specific serine/threonine protein kinase</fullName>
        <ecNumber evidence="1">2.7.11.1</ecNumber>
    </recommendedName>
</protein>
<comment type="caution">
    <text evidence="13">The sequence shown here is derived from an EMBL/GenBank/DDBJ whole genome shotgun (WGS) entry which is preliminary data.</text>
</comment>
<evidence type="ECO:0000313" key="13">
    <source>
        <dbReference type="EMBL" id="RXG49845.1"/>
    </source>
</evidence>
<comment type="catalytic activity">
    <reaction evidence="8">
        <text>L-seryl-[protein] + ATP = O-phospho-L-seryl-[protein] + ADP + H(+)</text>
        <dbReference type="Rhea" id="RHEA:17989"/>
        <dbReference type="Rhea" id="RHEA-COMP:9863"/>
        <dbReference type="Rhea" id="RHEA-COMP:11604"/>
        <dbReference type="ChEBI" id="CHEBI:15378"/>
        <dbReference type="ChEBI" id="CHEBI:29999"/>
        <dbReference type="ChEBI" id="CHEBI:30616"/>
        <dbReference type="ChEBI" id="CHEBI:83421"/>
        <dbReference type="ChEBI" id="CHEBI:456216"/>
        <dbReference type="EC" id="2.7.11.1"/>
    </reaction>
</comment>
<feature type="compositionally biased region" description="Polar residues" evidence="10">
    <location>
        <begin position="59"/>
        <end position="68"/>
    </location>
</feature>
<proteinExistence type="predicted"/>
<dbReference type="EMBL" id="RSDZ01000010">
    <property type="protein sequence ID" value="RXG49845.1"/>
    <property type="molecule type" value="Genomic_DNA"/>
</dbReference>
<evidence type="ECO:0000256" key="2">
    <source>
        <dbReference type="ARBA" id="ARBA00022527"/>
    </source>
</evidence>
<evidence type="ECO:0000256" key="8">
    <source>
        <dbReference type="ARBA" id="ARBA00048679"/>
    </source>
</evidence>
<keyword evidence="2" id="KW-0723">Serine/threonine-protein kinase</keyword>
<name>A0A2J8FH47_VERDA</name>
<dbReference type="OMA" id="PWKVPRM"/>
<sequence>MASSEADVRPQGPESQSQDLNNIIVTQPNEKKDIDSTSDKANPGVHFAPTVEEIAPAAPTSTISNPAPENTDAISEVMSDQLKELTTSLQATNLQGRRLSRFAFDPYSLPASRVPSHEDESAGSTRLPTPSRGSPHLGPAVQQMQSPPLTPSGTDALAKGKSTAGNDTSAITPQASTSHDGTSPHSARRGTAPRSTSSDQVPQGGDHGDDTHHRSHRRGLFDIGPGGSTPVSRESSPSRASQFYSKPLTPQGDANDPYAANKRQPLNKFTDRNNVESRFQFSKRKPGQHSPSNSTTSLVNNDKRHSTLFGGRRHHREEIQDSDSASMHAKQGSFADLKRFFKKGNHHKAKRDPSQTSQSSGTRTPPASRSGPQRQPFGDDHGLISKYGKLGKVLGSGAGGKVRLMKRHDDGVVFAVKEFRERYGYETQKEYVKRLTAEFCVGSTLHHGNIIETLDILQEKERWYQVMEYAPYDLFAIVMTGKMSRAEITCCFLQILNGVTYLHSSGLAHRDLKLDNVVVSDKGIMKIIDFGSSHVFKYPFESSIIKATGIVGSDPYLAPEVLTGGKYDAEAVDIWSLAIIFCCMSLRRFPWKVPKMTDNSFKLFAAEPTPGHDPKKLVLPSRSMNDLSNTPARDFFGGEEEEHERKHHHHHHHGHSRHTSRTEGDAAAEANNNGDAPPSEKRAASPEPAKSETAPKPVTIRGPWRVLRVLPRESRHVISRMLQVDPKERAKMEEILKDPWIGNSDICQQFGPGGEVKLAEGHTHILEFPQPQPGN</sequence>
<evidence type="ECO:0000256" key="3">
    <source>
        <dbReference type="ARBA" id="ARBA00022679"/>
    </source>
</evidence>
<feature type="region of interest" description="Disordered" evidence="10">
    <location>
        <begin position="1"/>
        <end position="73"/>
    </location>
</feature>
<evidence type="ECO:0000313" key="14">
    <source>
        <dbReference type="Proteomes" id="UP000236305"/>
    </source>
</evidence>
<keyword evidence="4 9" id="KW-0547">Nucleotide-binding</keyword>